<dbReference type="InterPro" id="IPR036317">
    <property type="entry name" value="Cullin_homology_sf"/>
</dbReference>
<dbReference type="InterPro" id="IPR036390">
    <property type="entry name" value="WH_DNA-bd_sf"/>
</dbReference>
<dbReference type="SUPFAM" id="SSF46785">
    <property type="entry name" value="Winged helix' DNA-binding domain"/>
    <property type="match status" value="1"/>
</dbReference>
<evidence type="ECO:0000313" key="6">
    <source>
        <dbReference type="Proteomes" id="UP001447188"/>
    </source>
</evidence>
<dbReference type="InterPro" id="IPR059120">
    <property type="entry name" value="Cullin-like_AB"/>
</dbReference>
<dbReference type="PANTHER" id="PTHR11932">
    <property type="entry name" value="CULLIN"/>
    <property type="match status" value="1"/>
</dbReference>
<comment type="caution">
    <text evidence="5">The sequence shown here is derived from an EMBL/GenBank/DDBJ whole genome shotgun (WGS) entry which is preliminary data.</text>
</comment>
<organism evidence="5 6">
    <name type="scientific">Discina gigas</name>
    <dbReference type="NCBI Taxonomy" id="1032678"/>
    <lineage>
        <taxon>Eukaryota</taxon>
        <taxon>Fungi</taxon>
        <taxon>Dikarya</taxon>
        <taxon>Ascomycota</taxon>
        <taxon>Pezizomycotina</taxon>
        <taxon>Pezizomycetes</taxon>
        <taxon>Pezizales</taxon>
        <taxon>Discinaceae</taxon>
        <taxon>Discina</taxon>
    </lineage>
</organism>
<dbReference type="SMART" id="SM00884">
    <property type="entry name" value="Cullin_Nedd8"/>
    <property type="match status" value="1"/>
</dbReference>
<dbReference type="EMBL" id="JBBBZM010000055">
    <property type="protein sequence ID" value="KAL0636189.1"/>
    <property type="molecule type" value="Genomic_DNA"/>
</dbReference>
<dbReference type="Gene3D" id="1.10.10.10">
    <property type="entry name" value="Winged helix-like DNA-binding domain superfamily/Winged helix DNA-binding domain"/>
    <property type="match status" value="1"/>
</dbReference>
<protein>
    <recommendedName>
        <fullName evidence="4">Cullin family profile domain-containing protein</fullName>
    </recommendedName>
</protein>
<comment type="similarity">
    <text evidence="1 2 3">Belongs to the cullin family.</text>
</comment>
<keyword evidence="6" id="KW-1185">Reference proteome</keyword>
<accession>A0ABR3GJT1</accession>
<dbReference type="Proteomes" id="UP001447188">
    <property type="component" value="Unassembled WGS sequence"/>
</dbReference>
<feature type="domain" description="Cullin family profile" evidence="4">
    <location>
        <begin position="429"/>
        <end position="673"/>
    </location>
</feature>
<evidence type="ECO:0000259" key="4">
    <source>
        <dbReference type="PROSITE" id="PS50069"/>
    </source>
</evidence>
<evidence type="ECO:0000313" key="5">
    <source>
        <dbReference type="EMBL" id="KAL0636189.1"/>
    </source>
</evidence>
<dbReference type="Gene3D" id="1.20.1310.10">
    <property type="entry name" value="Cullin Repeats"/>
    <property type="match status" value="4"/>
</dbReference>
<dbReference type="InterPro" id="IPR001373">
    <property type="entry name" value="Cullin_N"/>
</dbReference>
<dbReference type="Pfam" id="PF00888">
    <property type="entry name" value="Cullin"/>
    <property type="match status" value="1"/>
</dbReference>
<dbReference type="PROSITE" id="PS50069">
    <property type="entry name" value="CULLIN_2"/>
    <property type="match status" value="1"/>
</dbReference>
<evidence type="ECO:0000256" key="3">
    <source>
        <dbReference type="RuleBase" id="RU003829"/>
    </source>
</evidence>
<dbReference type="InterPro" id="IPR016159">
    <property type="entry name" value="Cullin_repeat-like_dom_sf"/>
</dbReference>
<dbReference type="InterPro" id="IPR036388">
    <property type="entry name" value="WH-like_DNA-bd_sf"/>
</dbReference>
<sequence length="804" mass="91774">MMMNRARGKIRPPRRGLATDPVDFEEYWDVLAQSLREIHAKNASRLSFEELYRNAYKLVLKKHGEKLYANVKQLVVEHLRVVAIRDVRPLVPSAVVTGGASFGTGSIEKRIGGSSFLDRLKAVWEDHQLCMGMMKDVLMYMDRVFCADHKIPSIYVTCMGLFRDHILRNPQYNIGKALNTVILDQIKMERDGDIIDHATIRSCVYMLEALYETEDEIESEKVYLTSFEGEFLRASAEFYAAEANRLLRQCDAATYLRKADKRLHEEYSRSHDTLSTLTEPKIRAVVEKQLIANNIKEVMEMDGSGLRFMLDNDRFNDLKLVYRLITRVDPEKTDLKTMLCARLVELGKEINRSVVSPVAAAETSEVAKSTSSDDKAASSATATAIRWVDSVIALKDKYERIWSSSLESDKGIQAAMTRAFTEFINLFQRSPEYMSLFIDENLKKGLKGKSENEVDAVLDKAITLFRYITDKDVFERYYKKHLSRRLLMGRSISHDAEKQMIGKLKMEVGFAFTSKLEGMFKDMNISEEMTAEFKKALQQRDADGDESASKVKRIELSVNVLTSTFWPMASMGAEGGHSCAYPAEVEALRQNFTSYYLGRHSGRKLNWQANMGTADLRATFKGVKKELNVSTYAMVILLCFNDVPPGESLSFQDLQTITSIPPTELIRNLQSLAVSKTRILLKKPMSKDVRPTDVFSFNDGFTSKFTRIKVGMVAANRAENEKERKDTNEKVDETRGHQIEAAVVRIMKQRKILSHAELVSEVIGQLKMRFNPDIIMIKKRVESLMEREYVERVEGERQTYKYLA</sequence>
<evidence type="ECO:0000256" key="1">
    <source>
        <dbReference type="ARBA" id="ARBA00006019"/>
    </source>
</evidence>
<dbReference type="InterPro" id="IPR045093">
    <property type="entry name" value="Cullin"/>
</dbReference>
<dbReference type="Gene3D" id="3.30.230.130">
    <property type="entry name" value="Cullin, Chain C, Domain 2"/>
    <property type="match status" value="1"/>
</dbReference>
<reference evidence="5 6" key="1">
    <citation type="submission" date="2024-02" db="EMBL/GenBank/DDBJ databases">
        <title>Discinaceae phylogenomics.</title>
        <authorList>
            <person name="Dirks A.C."/>
            <person name="James T.Y."/>
        </authorList>
    </citation>
    <scope>NUCLEOTIDE SEQUENCE [LARGE SCALE GENOMIC DNA]</scope>
    <source>
        <strain evidence="5 6">ACD0624</strain>
    </source>
</reference>
<evidence type="ECO:0000256" key="2">
    <source>
        <dbReference type="PROSITE-ProRule" id="PRU00330"/>
    </source>
</evidence>
<dbReference type="Pfam" id="PF26557">
    <property type="entry name" value="Cullin_AB"/>
    <property type="match status" value="1"/>
</dbReference>
<gene>
    <name evidence="5" type="ORF">Q9L58_004864</name>
</gene>
<dbReference type="SUPFAM" id="SSF74788">
    <property type="entry name" value="Cullin repeat-like"/>
    <property type="match status" value="1"/>
</dbReference>
<proteinExistence type="inferred from homology"/>
<dbReference type="SUPFAM" id="SSF75632">
    <property type="entry name" value="Cullin homology domain"/>
    <property type="match status" value="1"/>
</dbReference>
<dbReference type="Pfam" id="PF10557">
    <property type="entry name" value="Cullin_Nedd8"/>
    <property type="match status" value="1"/>
</dbReference>
<name>A0ABR3GJT1_9PEZI</name>
<dbReference type="InterPro" id="IPR016158">
    <property type="entry name" value="Cullin_homology"/>
</dbReference>
<dbReference type="InterPro" id="IPR019559">
    <property type="entry name" value="Cullin_neddylation_domain"/>
</dbReference>
<dbReference type="SMART" id="SM00182">
    <property type="entry name" value="CULLIN"/>
    <property type="match status" value="1"/>
</dbReference>